<evidence type="ECO:0000259" key="1">
    <source>
        <dbReference type="Pfam" id="PF20658"/>
    </source>
</evidence>
<dbReference type="STRING" id="314283.MED297_10186"/>
<evidence type="ECO:0000313" key="3">
    <source>
        <dbReference type="Proteomes" id="UP000005953"/>
    </source>
</evidence>
<dbReference type="EMBL" id="AAOE01000002">
    <property type="protein sequence ID" value="EAR10871.1"/>
    <property type="molecule type" value="Genomic_DNA"/>
</dbReference>
<dbReference type="GO" id="GO:0000287">
    <property type="term" value="F:magnesium ion binding"/>
    <property type="evidence" value="ECO:0007669"/>
    <property type="project" value="TreeGrafter"/>
</dbReference>
<dbReference type="Proteomes" id="UP000005953">
    <property type="component" value="Unassembled WGS sequence"/>
</dbReference>
<dbReference type="SUPFAM" id="SSF51645">
    <property type="entry name" value="Malate synthase G"/>
    <property type="match status" value="1"/>
</dbReference>
<sequence>MTAQPHPQIDHGFESFIKEEVTLISSLNDARIQQMMDYSKQFLDKVFPLSKGSHKDVRNYVVYYQHLLAFFEDGTQAGLKSPKQFVALSGHKEDPTSVVLKNDEGYHVEIIFNPNGKRGRRDAACVDDIQVETKAMDMGDVTIAANDEPSRTHWFSMVRGDSEITTTKAGKRICKCIEKAKSFTGKDGEDYRI</sequence>
<dbReference type="HOGENOM" id="CLU_133826_0_0_6"/>
<dbReference type="OrthoDB" id="5899875at2"/>
<proteinExistence type="predicted"/>
<keyword evidence="2" id="KW-0012">Acyltransferase</keyword>
<gene>
    <name evidence="2" type="ORF">MED297_10186</name>
</gene>
<dbReference type="Pfam" id="PF20658">
    <property type="entry name" value="MSG_insertion"/>
    <property type="match status" value="1"/>
</dbReference>
<reference evidence="2 3" key="1">
    <citation type="submission" date="2006-02" db="EMBL/GenBank/DDBJ databases">
        <authorList>
            <person name="Pinhassi J."/>
            <person name="Pedros-Alio C."/>
            <person name="Ferriera S."/>
            <person name="Johnson J."/>
            <person name="Kravitz S."/>
            <person name="Halpern A."/>
            <person name="Remington K."/>
            <person name="Beeson K."/>
            <person name="Tran B."/>
            <person name="Rogers Y.-H."/>
            <person name="Friedman R."/>
            <person name="Venter J.C."/>
        </authorList>
    </citation>
    <scope>NUCLEOTIDE SEQUENCE [LARGE SCALE GENOMIC DNA]</scope>
    <source>
        <strain evidence="2 3">MED297</strain>
    </source>
</reference>
<dbReference type="Gene3D" id="2.170.170.11">
    <property type="entry name" value="Malate synthase G - maily-beta sub-domain"/>
    <property type="match status" value="1"/>
</dbReference>
<dbReference type="GO" id="GO:0009436">
    <property type="term" value="P:glyoxylate catabolic process"/>
    <property type="evidence" value="ECO:0007669"/>
    <property type="project" value="TreeGrafter"/>
</dbReference>
<evidence type="ECO:0000313" key="2">
    <source>
        <dbReference type="EMBL" id="EAR10871.1"/>
    </source>
</evidence>
<protein>
    <submittedName>
        <fullName evidence="2">Malate synthase</fullName>
        <ecNumber evidence="2">2.3.3.9</ecNumber>
    </submittedName>
</protein>
<organism evidence="2 3">
    <name type="scientific">Reinekea blandensis MED297</name>
    <dbReference type="NCBI Taxonomy" id="314283"/>
    <lineage>
        <taxon>Bacteria</taxon>
        <taxon>Pseudomonadati</taxon>
        <taxon>Pseudomonadota</taxon>
        <taxon>Gammaproteobacteria</taxon>
        <taxon>Oceanospirillales</taxon>
        <taxon>Saccharospirillaceae</taxon>
        <taxon>Reinekea</taxon>
    </lineage>
</organism>
<keyword evidence="2" id="KW-0808">Transferase</keyword>
<dbReference type="GO" id="GO:0004474">
    <property type="term" value="F:malate synthase activity"/>
    <property type="evidence" value="ECO:0007669"/>
    <property type="project" value="UniProtKB-EC"/>
</dbReference>
<dbReference type="PANTHER" id="PTHR42739">
    <property type="entry name" value="MALATE SYNTHASE G"/>
    <property type="match status" value="1"/>
</dbReference>
<dbReference type="GO" id="GO:0006097">
    <property type="term" value="P:glyoxylate cycle"/>
    <property type="evidence" value="ECO:0007669"/>
    <property type="project" value="InterPro"/>
</dbReference>
<dbReference type="InterPro" id="IPR011076">
    <property type="entry name" value="Malate_synth_sf"/>
</dbReference>
<dbReference type="InterPro" id="IPR048357">
    <property type="entry name" value="MSG_insertion"/>
</dbReference>
<feature type="domain" description="Malate synthase G alpha-beta insertion" evidence="1">
    <location>
        <begin position="28"/>
        <end position="102"/>
    </location>
</feature>
<dbReference type="PANTHER" id="PTHR42739:SF1">
    <property type="entry name" value="MALATE SYNTHASE G"/>
    <property type="match status" value="1"/>
</dbReference>
<dbReference type="RefSeq" id="WP_008041431.1">
    <property type="nucleotide sequence ID" value="NZ_CH724149.1"/>
</dbReference>
<dbReference type="NCBIfam" id="NF006511">
    <property type="entry name" value="PRK08951.1"/>
    <property type="match status" value="1"/>
</dbReference>
<dbReference type="GO" id="GO:0005829">
    <property type="term" value="C:cytosol"/>
    <property type="evidence" value="ECO:0007669"/>
    <property type="project" value="TreeGrafter"/>
</dbReference>
<accession>A4BAB5</accession>
<keyword evidence="3" id="KW-1185">Reference proteome</keyword>
<dbReference type="InterPro" id="IPR006253">
    <property type="entry name" value="Malate_synthG"/>
</dbReference>
<dbReference type="EC" id="2.3.3.9" evidence="2"/>
<dbReference type="AlphaFoldDB" id="A4BAB5"/>
<name>A4BAB5_9GAMM</name>
<comment type="caution">
    <text evidence="2">The sequence shown here is derived from an EMBL/GenBank/DDBJ whole genome shotgun (WGS) entry which is preliminary data.</text>
</comment>